<feature type="compositionally biased region" description="Basic and acidic residues" evidence="6">
    <location>
        <begin position="233"/>
        <end position="253"/>
    </location>
</feature>
<evidence type="ECO:0000256" key="4">
    <source>
        <dbReference type="ARBA" id="ARBA00023242"/>
    </source>
</evidence>
<comment type="similarity">
    <text evidence="2 5">Belongs to the RRS1 family.</text>
</comment>
<comment type="subcellular location">
    <subcellularLocation>
        <location evidence="1 5">Nucleus</location>
    </subcellularLocation>
</comment>
<evidence type="ECO:0000256" key="6">
    <source>
        <dbReference type="SAM" id="MobiDB-lite"/>
    </source>
</evidence>
<evidence type="ECO:0000256" key="1">
    <source>
        <dbReference type="ARBA" id="ARBA00004123"/>
    </source>
</evidence>
<name>A0A0A1TYS6_ENTIV</name>
<dbReference type="KEGG" id="eiv:EIN_092140"/>
<gene>
    <name evidence="7" type="ORF">EIN_092140</name>
</gene>
<organism evidence="7 8">
    <name type="scientific">Entamoeba invadens IP1</name>
    <dbReference type="NCBI Taxonomy" id="370355"/>
    <lineage>
        <taxon>Eukaryota</taxon>
        <taxon>Amoebozoa</taxon>
        <taxon>Evosea</taxon>
        <taxon>Archamoebae</taxon>
        <taxon>Mastigamoebida</taxon>
        <taxon>Entamoebidae</taxon>
        <taxon>Entamoeba</taxon>
    </lineage>
</organism>
<evidence type="ECO:0000256" key="3">
    <source>
        <dbReference type="ARBA" id="ARBA00022517"/>
    </source>
</evidence>
<comment type="function">
    <text evidence="5">Involved in ribosomal large subunit assembly.</text>
</comment>
<dbReference type="OMA" id="ACDKNRI"/>
<keyword evidence="4 5" id="KW-0539">Nucleus</keyword>
<dbReference type="AlphaFoldDB" id="A0A0A1TYS6"/>
<reference evidence="7 8" key="1">
    <citation type="submission" date="2012-10" db="EMBL/GenBank/DDBJ databases">
        <authorList>
            <person name="Zafar N."/>
            <person name="Inman J."/>
            <person name="Hall N."/>
            <person name="Lorenzi H."/>
            <person name="Caler E."/>
        </authorList>
    </citation>
    <scope>NUCLEOTIDE SEQUENCE [LARGE SCALE GENOMIC DNA]</scope>
    <source>
        <strain evidence="7 8">IP1</strain>
    </source>
</reference>
<dbReference type="GeneID" id="14885619"/>
<dbReference type="GO" id="GO:0042254">
    <property type="term" value="P:ribosome biogenesis"/>
    <property type="evidence" value="ECO:0007669"/>
    <property type="project" value="UniProtKB-KW"/>
</dbReference>
<dbReference type="EMBL" id="KB206946">
    <property type="protein sequence ID" value="ELP86649.1"/>
    <property type="molecule type" value="Genomic_DNA"/>
</dbReference>
<evidence type="ECO:0000313" key="7">
    <source>
        <dbReference type="EMBL" id="ELP86649.1"/>
    </source>
</evidence>
<keyword evidence="8" id="KW-1185">Reference proteome</keyword>
<feature type="region of interest" description="Disordered" evidence="6">
    <location>
        <begin position="218"/>
        <end position="259"/>
    </location>
</feature>
<evidence type="ECO:0000313" key="8">
    <source>
        <dbReference type="Proteomes" id="UP000014680"/>
    </source>
</evidence>
<dbReference type="RefSeq" id="XP_004185995.1">
    <property type="nucleotide sequence ID" value="XM_004185947.1"/>
</dbReference>
<sequence>METEEAKHSTYELDVGNLMVSNTADVDAEEYSKDKWACFSSMSQKAANALIQNIRSREDIHDGSDPFMAKVVSLDTPEMLFPREKKVPVPKPPTKWELFAKRKGIVKPKRSQKVWNQETHSYVPRFGKGSTKQMKKENEGWIVEDKAGLSDNPFEGVNEKKLKQVTKPRKGQKLSKMLSKVQMTPGSIGRDGYMKRKDADLLLKIAQRSSASLGNFSKNLKGEKIRPRKRKLKESDFTEGSDKLRNARVLERMTKKHKK</sequence>
<evidence type="ECO:0000256" key="5">
    <source>
        <dbReference type="RuleBase" id="RU364132"/>
    </source>
</evidence>
<dbReference type="OrthoDB" id="28455at2759"/>
<proteinExistence type="inferred from homology"/>
<dbReference type="InterPro" id="IPR007023">
    <property type="entry name" value="Ribosom_reg"/>
</dbReference>
<dbReference type="GO" id="GO:0005634">
    <property type="term" value="C:nucleus"/>
    <property type="evidence" value="ECO:0007669"/>
    <property type="project" value="UniProtKB-SubCell"/>
</dbReference>
<protein>
    <recommendedName>
        <fullName evidence="5">Ribosome biogenesis regulatory protein</fullName>
    </recommendedName>
</protein>
<evidence type="ECO:0000256" key="2">
    <source>
        <dbReference type="ARBA" id="ARBA00010077"/>
    </source>
</evidence>
<dbReference type="VEuPathDB" id="AmoebaDB:EIN_092140"/>
<dbReference type="Pfam" id="PF04939">
    <property type="entry name" value="RRS1"/>
    <property type="match status" value="1"/>
</dbReference>
<accession>A0A0A1TYS6</accession>
<dbReference type="Proteomes" id="UP000014680">
    <property type="component" value="Unassembled WGS sequence"/>
</dbReference>
<keyword evidence="3 5" id="KW-0690">Ribosome biogenesis</keyword>